<gene>
    <name evidence="1" type="ORF">K8U72_06295</name>
</gene>
<name>A0A921GGD5_9ACTN</name>
<evidence type="ECO:0000313" key="1">
    <source>
        <dbReference type="EMBL" id="HJF45379.1"/>
    </source>
</evidence>
<reference evidence="1" key="2">
    <citation type="submission" date="2021-09" db="EMBL/GenBank/DDBJ databases">
        <authorList>
            <person name="Gilroy R."/>
        </authorList>
    </citation>
    <scope>NUCLEOTIDE SEQUENCE</scope>
    <source>
        <strain evidence="1">CHK124-7917</strain>
    </source>
</reference>
<dbReference type="EMBL" id="DYWQ01000093">
    <property type="protein sequence ID" value="HJF45379.1"/>
    <property type="molecule type" value="Genomic_DNA"/>
</dbReference>
<dbReference type="RefSeq" id="WP_274959157.1">
    <property type="nucleotide sequence ID" value="NZ_DYWQ01000093.1"/>
</dbReference>
<reference evidence="1" key="1">
    <citation type="journal article" date="2021" name="PeerJ">
        <title>Extensive microbial diversity within the chicken gut microbiome revealed by metagenomics and culture.</title>
        <authorList>
            <person name="Gilroy R."/>
            <person name="Ravi A."/>
            <person name="Getino M."/>
            <person name="Pursley I."/>
            <person name="Horton D.L."/>
            <person name="Alikhan N.F."/>
            <person name="Baker D."/>
            <person name="Gharbi K."/>
            <person name="Hall N."/>
            <person name="Watson M."/>
            <person name="Adriaenssens E.M."/>
            <person name="Foster-Nyarko E."/>
            <person name="Jarju S."/>
            <person name="Secka A."/>
            <person name="Antonio M."/>
            <person name="Oren A."/>
            <person name="Chaudhuri R.R."/>
            <person name="La Ragione R."/>
            <person name="Hildebrand F."/>
            <person name="Pallen M.J."/>
        </authorList>
    </citation>
    <scope>NUCLEOTIDE SEQUENCE</scope>
    <source>
        <strain evidence="1">CHK124-7917</strain>
    </source>
</reference>
<evidence type="ECO:0000313" key="2">
    <source>
        <dbReference type="Proteomes" id="UP000697330"/>
    </source>
</evidence>
<sequence>MSSNDVRVTHGDVVATTTPEAQAEVERARLELMAELCALGSTMTSAMDAAPGFVPCGHAFGELVEGLCAVTGSDDARELAAAGASARARAEHVSEHRGVALGAAVFPMLDDARAALLFAMLRGVAADARRAARVGRSDDGVNAFLANALSALGSGAVDDDLLVRAGRVAYAAGALVGTAR</sequence>
<dbReference type="Proteomes" id="UP000697330">
    <property type="component" value="Unassembled WGS sequence"/>
</dbReference>
<proteinExistence type="predicted"/>
<comment type="caution">
    <text evidence="1">The sequence shown here is derived from an EMBL/GenBank/DDBJ whole genome shotgun (WGS) entry which is preliminary data.</text>
</comment>
<organism evidence="1 2">
    <name type="scientific">Thermophilibacter provencensis</name>
    <dbReference type="NCBI Taxonomy" id="1852386"/>
    <lineage>
        <taxon>Bacteria</taxon>
        <taxon>Bacillati</taxon>
        <taxon>Actinomycetota</taxon>
        <taxon>Coriobacteriia</taxon>
        <taxon>Coriobacteriales</taxon>
        <taxon>Atopobiaceae</taxon>
        <taxon>Thermophilibacter</taxon>
    </lineage>
</organism>
<dbReference type="AlphaFoldDB" id="A0A921GGD5"/>
<protein>
    <submittedName>
        <fullName evidence="1">Uncharacterized protein</fullName>
    </submittedName>
</protein>
<accession>A0A921GGD5</accession>